<proteinExistence type="predicted"/>
<feature type="region of interest" description="Disordered" evidence="1">
    <location>
        <begin position="220"/>
        <end position="348"/>
    </location>
</feature>
<gene>
    <name evidence="2" type="ORF">CBYS24578_00004220</name>
</gene>
<evidence type="ECO:0000313" key="2">
    <source>
        <dbReference type="EMBL" id="CAG9993393.1"/>
    </source>
</evidence>
<feature type="compositionally biased region" description="Pro residues" evidence="1">
    <location>
        <begin position="159"/>
        <end position="173"/>
    </location>
</feature>
<feature type="compositionally biased region" description="Basic residues" evidence="1">
    <location>
        <begin position="297"/>
        <end position="311"/>
    </location>
</feature>
<organism evidence="2 3">
    <name type="scientific">Clonostachys byssicola</name>
    <dbReference type="NCBI Taxonomy" id="160290"/>
    <lineage>
        <taxon>Eukaryota</taxon>
        <taxon>Fungi</taxon>
        <taxon>Dikarya</taxon>
        <taxon>Ascomycota</taxon>
        <taxon>Pezizomycotina</taxon>
        <taxon>Sordariomycetes</taxon>
        <taxon>Hypocreomycetidae</taxon>
        <taxon>Hypocreales</taxon>
        <taxon>Bionectriaceae</taxon>
        <taxon>Clonostachys</taxon>
    </lineage>
</organism>
<feature type="compositionally biased region" description="Polar residues" evidence="1">
    <location>
        <begin position="279"/>
        <end position="289"/>
    </location>
</feature>
<reference evidence="2" key="1">
    <citation type="submission" date="2021-10" db="EMBL/GenBank/DDBJ databases">
        <authorList>
            <person name="Piombo E."/>
        </authorList>
    </citation>
    <scope>NUCLEOTIDE SEQUENCE</scope>
</reference>
<evidence type="ECO:0000313" key="3">
    <source>
        <dbReference type="Proteomes" id="UP000754883"/>
    </source>
</evidence>
<feature type="region of interest" description="Disordered" evidence="1">
    <location>
        <begin position="1"/>
        <end position="199"/>
    </location>
</feature>
<dbReference type="AlphaFoldDB" id="A0A9N9UR75"/>
<comment type="caution">
    <text evidence="2">The sequence shown here is derived from an EMBL/GenBank/DDBJ whole genome shotgun (WGS) entry which is preliminary data.</text>
</comment>
<protein>
    <submittedName>
        <fullName evidence="2">Uncharacterized protein</fullName>
    </submittedName>
</protein>
<keyword evidence="3" id="KW-1185">Reference proteome</keyword>
<dbReference type="EMBL" id="CABFNO020001523">
    <property type="protein sequence ID" value="CAG9993393.1"/>
    <property type="molecule type" value="Genomic_DNA"/>
</dbReference>
<dbReference type="Proteomes" id="UP000754883">
    <property type="component" value="Unassembled WGS sequence"/>
</dbReference>
<name>A0A9N9UR75_9HYPO</name>
<evidence type="ECO:0000256" key="1">
    <source>
        <dbReference type="SAM" id="MobiDB-lite"/>
    </source>
</evidence>
<feature type="compositionally biased region" description="Polar residues" evidence="1">
    <location>
        <begin position="235"/>
        <end position="260"/>
    </location>
</feature>
<accession>A0A9N9UR75</accession>
<sequence>MASKYTDKAKSKWNDHKPGQGKMRGQVSNLVHRNKSSDSSSNDHVSVPLSQLKDPSAFAPPPRRTSSGLAPPPPPTKEKRSVVTSPSNYQDPRALNPAPPPRGGSAQQQEEEGDAAPRGPYRVNTTGLSTNHLPPPPGRRDGADGRSPPSYDTALTHPQQPPKPAQPSLPPRLPARTNVGTPPVTPSGASSHGADDGYLNQNAVNRLGAAGVSVAALGIGRSAASPGPPPPPPRQDSSGSVNQLNELQNRFSKMNSRNSPSPGPTASAPLPLPQRFGAASQSPVQRATDSPSPGLAGKKKPPPPPPPKKKVGLGGGSEAAPVPSRAHAPPADDGDAPPPIPLSTKPRF</sequence>
<dbReference type="OrthoDB" id="3357271at2759"/>
<feature type="compositionally biased region" description="Basic and acidic residues" evidence="1">
    <location>
        <begin position="1"/>
        <end position="18"/>
    </location>
</feature>
<feature type="compositionally biased region" description="Polar residues" evidence="1">
    <location>
        <begin position="123"/>
        <end position="132"/>
    </location>
</feature>
<feature type="compositionally biased region" description="Low complexity" evidence="1">
    <location>
        <begin position="37"/>
        <end position="47"/>
    </location>
</feature>